<dbReference type="Pfam" id="PF22838">
    <property type="entry name" value="COMMD8_HN"/>
    <property type="match status" value="1"/>
</dbReference>
<dbReference type="PANTHER" id="PTHR16231">
    <property type="entry name" value="COMM DOMAIN-CONTAINING PROTEIN 4-8 FAMILY MEMBER"/>
    <property type="match status" value="1"/>
</dbReference>
<dbReference type="InterPro" id="IPR047155">
    <property type="entry name" value="COMMD4/6/7/8"/>
</dbReference>
<dbReference type="Pfam" id="PF07258">
    <property type="entry name" value="COMM_domain"/>
    <property type="match status" value="1"/>
</dbReference>
<sequence length="189" mass="21029">MATDKWEAAATVLSKASATDLETVCHLVADSLCADSVLSPDKGLSIWSLEDWWTVRTVLTEVMRMVVGRGWSKEKVIKELGSLNDSLKEIIYDSVLVHQQLLRHKFIEDATAVSHAVLADFDWKLKLAMASDKLASLQEPLLQVDLDVREVSGEHKSVFLELDQSELTKLITSLEMCSKSVQQLTTNAT</sequence>
<evidence type="ECO:0000313" key="2">
    <source>
        <dbReference type="EMBL" id="CAG5117134.1"/>
    </source>
</evidence>
<keyword evidence="3" id="KW-1185">Reference proteome</keyword>
<comment type="caution">
    <text evidence="2">The sequence shown here is derived from an EMBL/GenBank/DDBJ whole genome shotgun (WGS) entry which is preliminary data.</text>
</comment>
<feature type="domain" description="COMM" evidence="1">
    <location>
        <begin position="117"/>
        <end position="185"/>
    </location>
</feature>
<dbReference type="PANTHER" id="PTHR16231:SF0">
    <property type="entry name" value="COMM DOMAIN-CONTAINING PROTEIN 8"/>
    <property type="match status" value="1"/>
</dbReference>
<dbReference type="InterPro" id="IPR017920">
    <property type="entry name" value="COMM"/>
</dbReference>
<protein>
    <recommendedName>
        <fullName evidence="1">COMM domain-containing protein</fullName>
    </recommendedName>
</protein>
<dbReference type="OrthoDB" id="17646at2759"/>
<reference evidence="2" key="1">
    <citation type="submission" date="2021-04" db="EMBL/GenBank/DDBJ databases">
        <authorList>
            <consortium name="Molecular Ecology Group"/>
        </authorList>
    </citation>
    <scope>NUCLEOTIDE SEQUENCE</scope>
</reference>
<evidence type="ECO:0000313" key="3">
    <source>
        <dbReference type="Proteomes" id="UP000678393"/>
    </source>
</evidence>
<dbReference type="EMBL" id="CAJHNH020000352">
    <property type="protein sequence ID" value="CAG5117134.1"/>
    <property type="molecule type" value="Genomic_DNA"/>
</dbReference>
<dbReference type="Proteomes" id="UP000678393">
    <property type="component" value="Unassembled WGS sequence"/>
</dbReference>
<name>A0A8S3YK41_9EUPU</name>
<dbReference type="InterPro" id="IPR055184">
    <property type="entry name" value="COMMD8_HN"/>
</dbReference>
<gene>
    <name evidence="2" type="ORF">CUNI_LOCUS2692</name>
</gene>
<evidence type="ECO:0000259" key="1">
    <source>
        <dbReference type="PROSITE" id="PS51269"/>
    </source>
</evidence>
<accession>A0A8S3YK41</accession>
<organism evidence="2 3">
    <name type="scientific">Candidula unifasciata</name>
    <dbReference type="NCBI Taxonomy" id="100452"/>
    <lineage>
        <taxon>Eukaryota</taxon>
        <taxon>Metazoa</taxon>
        <taxon>Spiralia</taxon>
        <taxon>Lophotrochozoa</taxon>
        <taxon>Mollusca</taxon>
        <taxon>Gastropoda</taxon>
        <taxon>Heterobranchia</taxon>
        <taxon>Euthyneura</taxon>
        <taxon>Panpulmonata</taxon>
        <taxon>Eupulmonata</taxon>
        <taxon>Stylommatophora</taxon>
        <taxon>Helicina</taxon>
        <taxon>Helicoidea</taxon>
        <taxon>Geomitridae</taxon>
        <taxon>Candidula</taxon>
    </lineage>
</organism>
<dbReference type="AlphaFoldDB" id="A0A8S3YK41"/>
<dbReference type="PROSITE" id="PS51269">
    <property type="entry name" value="COMM"/>
    <property type="match status" value="1"/>
</dbReference>
<proteinExistence type="predicted"/>